<evidence type="ECO:0000256" key="6">
    <source>
        <dbReference type="RuleBase" id="RU364082"/>
    </source>
</evidence>
<dbReference type="CDD" id="cd05254">
    <property type="entry name" value="dTDP_HR_like_SDR_e"/>
    <property type="match status" value="1"/>
</dbReference>
<proteinExistence type="inferred from homology"/>
<dbReference type="Pfam" id="PF04321">
    <property type="entry name" value="RmlD_sub_bind"/>
    <property type="match status" value="1"/>
</dbReference>
<reference evidence="8 9" key="1">
    <citation type="submission" date="2024-09" db="EMBL/GenBank/DDBJ databases">
        <authorList>
            <person name="Sun Q."/>
            <person name="Mori K."/>
        </authorList>
    </citation>
    <scope>NUCLEOTIDE SEQUENCE [LARGE SCALE GENOMIC DNA]</scope>
    <source>
        <strain evidence="8 9">CCM 7765</strain>
    </source>
</reference>
<dbReference type="InterPro" id="IPR029903">
    <property type="entry name" value="RmlD-like-bd"/>
</dbReference>
<dbReference type="Gene3D" id="3.40.50.720">
    <property type="entry name" value="NAD(P)-binding Rossmann-like Domain"/>
    <property type="match status" value="1"/>
</dbReference>
<dbReference type="EC" id="1.1.1.133" evidence="3 6"/>
<organism evidence="8 9">
    <name type="scientific">Olivibacter oleidegradans</name>
    <dbReference type="NCBI Taxonomy" id="760123"/>
    <lineage>
        <taxon>Bacteria</taxon>
        <taxon>Pseudomonadati</taxon>
        <taxon>Bacteroidota</taxon>
        <taxon>Sphingobacteriia</taxon>
        <taxon>Sphingobacteriales</taxon>
        <taxon>Sphingobacteriaceae</taxon>
        <taxon>Olivibacter</taxon>
    </lineage>
</organism>
<keyword evidence="6" id="KW-0521">NADP</keyword>
<feature type="domain" description="RmlD-like substrate binding" evidence="7">
    <location>
        <begin position="3"/>
        <end position="296"/>
    </location>
</feature>
<evidence type="ECO:0000256" key="4">
    <source>
        <dbReference type="ARBA" id="ARBA00017099"/>
    </source>
</evidence>
<evidence type="ECO:0000256" key="5">
    <source>
        <dbReference type="ARBA" id="ARBA00048200"/>
    </source>
</evidence>
<comment type="similarity">
    <text evidence="2 6">Belongs to the dTDP-4-dehydrorhamnose reductase family.</text>
</comment>
<dbReference type="InterPro" id="IPR005913">
    <property type="entry name" value="dTDP_dehydrorham_reduct"/>
</dbReference>
<evidence type="ECO:0000259" key="7">
    <source>
        <dbReference type="Pfam" id="PF04321"/>
    </source>
</evidence>
<gene>
    <name evidence="8" type="ORF">ACFFI0_08840</name>
</gene>
<evidence type="ECO:0000256" key="2">
    <source>
        <dbReference type="ARBA" id="ARBA00010944"/>
    </source>
</evidence>
<dbReference type="EMBL" id="JBHLWO010000001">
    <property type="protein sequence ID" value="MFC0318414.1"/>
    <property type="molecule type" value="Genomic_DNA"/>
</dbReference>
<comment type="pathway">
    <text evidence="1 6">Carbohydrate biosynthesis; dTDP-L-rhamnose biosynthesis.</text>
</comment>
<keyword evidence="6" id="KW-0560">Oxidoreductase</keyword>
<dbReference type="Proteomes" id="UP001589774">
    <property type="component" value="Unassembled WGS sequence"/>
</dbReference>
<comment type="caution">
    <text evidence="8">The sequence shown here is derived from an EMBL/GenBank/DDBJ whole genome shotgun (WGS) entry which is preliminary data.</text>
</comment>
<comment type="catalytic activity">
    <reaction evidence="5">
        <text>dTDP-beta-L-rhamnose + NADP(+) = dTDP-4-dehydro-beta-L-rhamnose + NADPH + H(+)</text>
        <dbReference type="Rhea" id="RHEA:21796"/>
        <dbReference type="ChEBI" id="CHEBI:15378"/>
        <dbReference type="ChEBI" id="CHEBI:57510"/>
        <dbReference type="ChEBI" id="CHEBI:57783"/>
        <dbReference type="ChEBI" id="CHEBI:58349"/>
        <dbReference type="ChEBI" id="CHEBI:62830"/>
        <dbReference type="EC" id="1.1.1.133"/>
    </reaction>
</comment>
<keyword evidence="9" id="KW-1185">Reference proteome</keyword>
<protein>
    <recommendedName>
        <fullName evidence="4 6">dTDP-4-dehydrorhamnose reductase</fullName>
        <ecNumber evidence="3 6">1.1.1.133</ecNumber>
    </recommendedName>
</protein>
<dbReference type="PANTHER" id="PTHR10491">
    <property type="entry name" value="DTDP-4-DEHYDRORHAMNOSE REDUCTASE"/>
    <property type="match status" value="1"/>
</dbReference>
<sequence>MKRLLVTGSNGLLGQKITDILLQGQFPGFEYIASSRGSDRFGTSSRYRYLDLDITHHEQVAKAIETYRPDIIINTAAMPNVDACEREPEKSYEVNVVAVAHLIAVCEHKNIHLIHLSTDFVFDGEEGPYEEEDVPNPVNTYGKHKLAAEELIQKATCPWSIVRTILVYGVLRDMSRSNIVLWAKDALENGQSIRVVNDQWRMPTLAEDLAKACLTIAERKATGIYHISGKDMFSICEIVEAVAAYYRLDASFICKEKSEALKQDARRPKRTGFILDKAYERLDYVPHSFGEGLKLIDEQLAKLQSS</sequence>
<evidence type="ECO:0000313" key="9">
    <source>
        <dbReference type="Proteomes" id="UP001589774"/>
    </source>
</evidence>
<dbReference type="InterPro" id="IPR036291">
    <property type="entry name" value="NAD(P)-bd_dom_sf"/>
</dbReference>
<dbReference type="SUPFAM" id="SSF51735">
    <property type="entry name" value="NAD(P)-binding Rossmann-fold domains"/>
    <property type="match status" value="1"/>
</dbReference>
<evidence type="ECO:0000256" key="3">
    <source>
        <dbReference type="ARBA" id="ARBA00012929"/>
    </source>
</evidence>
<dbReference type="RefSeq" id="WP_149105324.1">
    <property type="nucleotide sequence ID" value="NZ_JBHLWO010000001.1"/>
</dbReference>
<accession>A0ABV6HHM8</accession>
<name>A0ABV6HHM8_9SPHI</name>
<dbReference type="PANTHER" id="PTHR10491:SF4">
    <property type="entry name" value="METHIONINE ADENOSYLTRANSFERASE 2 SUBUNIT BETA"/>
    <property type="match status" value="1"/>
</dbReference>
<comment type="function">
    <text evidence="6">Catalyzes the reduction of dTDP-6-deoxy-L-lyxo-4-hexulose to yield dTDP-L-rhamnose.</text>
</comment>
<evidence type="ECO:0000256" key="1">
    <source>
        <dbReference type="ARBA" id="ARBA00004781"/>
    </source>
</evidence>
<evidence type="ECO:0000313" key="8">
    <source>
        <dbReference type="EMBL" id="MFC0318414.1"/>
    </source>
</evidence>